<dbReference type="AlphaFoldDB" id="A0A0C9UTC1"/>
<dbReference type="Proteomes" id="UP000054279">
    <property type="component" value="Unassembled WGS sequence"/>
</dbReference>
<dbReference type="HOGENOM" id="CLU_1409614_0_0_1"/>
<name>A0A0C9UTC1_SPHS4</name>
<evidence type="ECO:0000313" key="1">
    <source>
        <dbReference type="EMBL" id="KIJ32477.1"/>
    </source>
</evidence>
<evidence type="ECO:0000313" key="2">
    <source>
        <dbReference type="Proteomes" id="UP000054279"/>
    </source>
</evidence>
<dbReference type="EMBL" id="KN837226">
    <property type="protein sequence ID" value="KIJ32477.1"/>
    <property type="molecule type" value="Genomic_DNA"/>
</dbReference>
<reference evidence="1 2" key="1">
    <citation type="submission" date="2014-06" db="EMBL/GenBank/DDBJ databases">
        <title>Evolutionary Origins and Diversification of the Mycorrhizal Mutualists.</title>
        <authorList>
            <consortium name="DOE Joint Genome Institute"/>
            <consortium name="Mycorrhizal Genomics Consortium"/>
            <person name="Kohler A."/>
            <person name="Kuo A."/>
            <person name="Nagy L.G."/>
            <person name="Floudas D."/>
            <person name="Copeland A."/>
            <person name="Barry K.W."/>
            <person name="Cichocki N."/>
            <person name="Veneault-Fourrey C."/>
            <person name="LaButti K."/>
            <person name="Lindquist E.A."/>
            <person name="Lipzen A."/>
            <person name="Lundell T."/>
            <person name="Morin E."/>
            <person name="Murat C."/>
            <person name="Riley R."/>
            <person name="Ohm R."/>
            <person name="Sun H."/>
            <person name="Tunlid A."/>
            <person name="Henrissat B."/>
            <person name="Grigoriev I.V."/>
            <person name="Hibbett D.S."/>
            <person name="Martin F."/>
        </authorList>
    </citation>
    <scope>NUCLEOTIDE SEQUENCE [LARGE SCALE GENOMIC DNA]</scope>
    <source>
        <strain evidence="1 2">SS14</strain>
    </source>
</reference>
<organism evidence="1 2">
    <name type="scientific">Sphaerobolus stellatus (strain SS14)</name>
    <dbReference type="NCBI Taxonomy" id="990650"/>
    <lineage>
        <taxon>Eukaryota</taxon>
        <taxon>Fungi</taxon>
        <taxon>Dikarya</taxon>
        <taxon>Basidiomycota</taxon>
        <taxon>Agaricomycotina</taxon>
        <taxon>Agaricomycetes</taxon>
        <taxon>Phallomycetidae</taxon>
        <taxon>Geastrales</taxon>
        <taxon>Sphaerobolaceae</taxon>
        <taxon>Sphaerobolus</taxon>
    </lineage>
</organism>
<keyword evidence="2" id="KW-1185">Reference proteome</keyword>
<proteinExistence type="predicted"/>
<gene>
    <name evidence="1" type="ORF">M422DRAFT_35783</name>
</gene>
<accession>A0A0C9UTC1</accession>
<sequence>MIRVHPLLLPLAQLLRNRLIPPLALRVLPRRLIRRRHLRLHSKRWNCLFLFTPATTCTWGCCSTIVGGVWVAEATEMCAAAKVECAGRRLYGRSSQVVGLQARLVAAELELALDAEPALVHAPVAPDGLEAAPAPVAAAAEPSRGHTVAAAAAVVVEHVELAELSTTPTDYVALAVVACSGLGLGLVGLAHHH</sequence>
<protein>
    <submittedName>
        <fullName evidence="1">Uncharacterized protein</fullName>
    </submittedName>
</protein>